<feature type="disulfide bond" evidence="17">
    <location>
        <begin position="517"/>
        <end position="556"/>
    </location>
</feature>
<dbReference type="Gene3D" id="2.60.120.830">
    <property type="match status" value="2"/>
</dbReference>
<comment type="caution">
    <text evidence="18">Lacks conserved residue(s) required for the propagation of feature annotation.</text>
</comment>
<dbReference type="Pfam" id="PF05986">
    <property type="entry name" value="ADAMTS_spacer1"/>
    <property type="match status" value="1"/>
</dbReference>
<keyword evidence="21" id="KW-1185">Reference proteome</keyword>
<feature type="disulfide bond" evidence="17">
    <location>
        <begin position="438"/>
        <end position="461"/>
    </location>
</feature>
<dbReference type="SMART" id="SM00209">
    <property type="entry name" value="TSP1"/>
    <property type="match status" value="5"/>
</dbReference>
<feature type="binding site" evidence="16 18">
    <location>
        <position position="353"/>
    </location>
    <ligand>
        <name>Zn(2+)</name>
        <dbReference type="ChEBI" id="CHEBI:29105"/>
        <note>catalytic</note>
    </ligand>
</feature>
<dbReference type="InterPro" id="IPR024079">
    <property type="entry name" value="MetalloPept_cat_dom_sf"/>
</dbReference>
<dbReference type="SMART" id="SM00608">
    <property type="entry name" value="ACR"/>
    <property type="match status" value="1"/>
</dbReference>
<dbReference type="GO" id="GO:0004222">
    <property type="term" value="F:metalloendopeptidase activity"/>
    <property type="evidence" value="ECO:0007669"/>
    <property type="project" value="InterPro"/>
</dbReference>
<feature type="binding site" evidence="16">
    <location>
        <position position="223"/>
    </location>
    <ligand>
        <name>Ca(2+)</name>
        <dbReference type="ChEBI" id="CHEBI:29108"/>
        <label>2</label>
    </ligand>
</feature>
<evidence type="ECO:0000256" key="3">
    <source>
        <dbReference type="ARBA" id="ARBA00022530"/>
    </source>
</evidence>
<feature type="binding site" evidence="16 18">
    <location>
        <position position="349"/>
    </location>
    <ligand>
        <name>Zn(2+)</name>
        <dbReference type="ChEBI" id="CHEBI:29105"/>
        <note>catalytic</note>
    </ligand>
</feature>
<dbReference type="PRINTS" id="PR01857">
    <property type="entry name" value="ADAMTSFAMILY"/>
</dbReference>
<name>A0AAU9XH61_9CNID</name>
<dbReference type="Pfam" id="PF00090">
    <property type="entry name" value="TSP_1"/>
    <property type="match status" value="2"/>
</dbReference>
<dbReference type="GO" id="GO:0006508">
    <property type="term" value="P:proteolysis"/>
    <property type="evidence" value="ECO:0007669"/>
    <property type="project" value="UniProtKB-KW"/>
</dbReference>
<evidence type="ECO:0000256" key="5">
    <source>
        <dbReference type="ARBA" id="ARBA00022685"/>
    </source>
</evidence>
<dbReference type="InterPro" id="IPR000884">
    <property type="entry name" value="TSP1_rpt"/>
</dbReference>
<keyword evidence="7" id="KW-0732">Signal</keyword>
<feature type="binding site" evidence="16">
    <location>
        <position position="409"/>
    </location>
    <ligand>
        <name>Ca(2+)</name>
        <dbReference type="ChEBI" id="CHEBI:29108"/>
        <label>1</label>
    </ligand>
</feature>
<feature type="disulfide bond" evidence="17">
    <location>
        <begin position="513"/>
        <end position="551"/>
    </location>
</feature>
<feature type="disulfide bond" evidence="17">
    <location>
        <begin position="327"/>
        <end position="406"/>
    </location>
</feature>
<keyword evidence="2" id="KW-0964">Secreted</keyword>
<feature type="binding site" evidence="18">
    <location>
        <position position="1298"/>
    </location>
    <ligand>
        <name>Zn(2+)</name>
        <dbReference type="ChEBI" id="CHEBI:29105"/>
        <note>catalytic</note>
    </ligand>
</feature>
<feature type="binding site" evidence="16">
    <location>
        <position position="406"/>
    </location>
    <ligand>
        <name>Ca(2+)</name>
        <dbReference type="ChEBI" id="CHEBI:29108"/>
        <label>1</label>
    </ligand>
</feature>
<evidence type="ECO:0000256" key="7">
    <source>
        <dbReference type="ARBA" id="ARBA00022729"/>
    </source>
</evidence>
<evidence type="ECO:0000259" key="19">
    <source>
        <dbReference type="PROSITE" id="PS50215"/>
    </source>
</evidence>
<feature type="active site" evidence="15 18">
    <location>
        <position position="350"/>
    </location>
</feature>
<feature type="binding site" evidence="16">
    <location>
        <position position="314"/>
    </location>
    <ligand>
        <name>Ca(2+)</name>
        <dbReference type="ChEBI" id="CHEBI:29108"/>
        <label>1</label>
    </ligand>
</feature>
<dbReference type="InterPro" id="IPR045371">
    <property type="entry name" value="ADAMTS_CR_3"/>
</dbReference>
<evidence type="ECO:0000256" key="2">
    <source>
        <dbReference type="ARBA" id="ARBA00022525"/>
    </source>
</evidence>
<feature type="domain" description="Peptidase M12B" evidence="19">
    <location>
        <begin position="220"/>
        <end position="411"/>
    </location>
</feature>
<keyword evidence="9" id="KW-0378">Hydrolase</keyword>
<feature type="binding site" evidence="16">
    <location>
        <position position="409"/>
    </location>
    <ligand>
        <name>Ca(2+)</name>
        <dbReference type="ChEBI" id="CHEBI:29108"/>
        <label>2</label>
    </ligand>
</feature>
<dbReference type="SUPFAM" id="SSF82895">
    <property type="entry name" value="TSP-1 type 1 repeat"/>
    <property type="match status" value="5"/>
</dbReference>
<dbReference type="InterPro" id="IPR036383">
    <property type="entry name" value="TSP1_rpt_sf"/>
</dbReference>
<dbReference type="FunFam" id="2.20.100.10:FF:000005">
    <property type="entry name" value="ADAM metallopeptidase with thrombospondin type 1 motif 9"/>
    <property type="match status" value="1"/>
</dbReference>
<dbReference type="Proteomes" id="UP001159428">
    <property type="component" value="Unassembled WGS sequence"/>
</dbReference>
<keyword evidence="16" id="KW-0106">Calcium</keyword>
<feature type="domain" description="Peptidase M12B" evidence="19">
    <location>
        <begin position="1163"/>
        <end position="1358"/>
    </location>
</feature>
<feature type="non-terminal residue" evidence="20">
    <location>
        <position position="1"/>
    </location>
</feature>
<feature type="binding site" evidence="16 18">
    <location>
        <position position="359"/>
    </location>
    <ligand>
        <name>Zn(2+)</name>
        <dbReference type="ChEBI" id="CHEBI:29105"/>
        <note>catalytic</note>
    </ligand>
</feature>
<keyword evidence="8" id="KW-0677">Repeat</keyword>
<evidence type="ECO:0000256" key="16">
    <source>
        <dbReference type="PIRSR" id="PIRSR613273-2"/>
    </source>
</evidence>
<evidence type="ECO:0000256" key="15">
    <source>
        <dbReference type="PIRSR" id="PIRSR613273-1"/>
    </source>
</evidence>
<evidence type="ECO:0000313" key="21">
    <source>
        <dbReference type="Proteomes" id="UP001159428"/>
    </source>
</evidence>
<evidence type="ECO:0000256" key="6">
    <source>
        <dbReference type="ARBA" id="ARBA00022723"/>
    </source>
</evidence>
<organism evidence="20 21">
    <name type="scientific">Pocillopora meandrina</name>
    <dbReference type="NCBI Taxonomy" id="46732"/>
    <lineage>
        <taxon>Eukaryota</taxon>
        <taxon>Metazoa</taxon>
        <taxon>Cnidaria</taxon>
        <taxon>Anthozoa</taxon>
        <taxon>Hexacorallia</taxon>
        <taxon>Scleractinia</taxon>
        <taxon>Astrocoeniina</taxon>
        <taxon>Pocilloporidae</taxon>
        <taxon>Pocillopora</taxon>
    </lineage>
</organism>
<accession>A0AAU9XH61</accession>
<gene>
    <name evidence="20" type="ORF">PMEA_00023076</name>
</gene>
<dbReference type="InterPro" id="IPR050439">
    <property type="entry name" value="ADAMTS_ADAMTS-like"/>
</dbReference>
<evidence type="ECO:0000256" key="8">
    <source>
        <dbReference type="ARBA" id="ARBA00022737"/>
    </source>
</evidence>
<keyword evidence="12" id="KW-0865">Zymogen</keyword>
<dbReference type="Gene3D" id="3.40.1620.60">
    <property type="match status" value="2"/>
</dbReference>
<dbReference type="InterPro" id="IPR041645">
    <property type="entry name" value="ADAMTS_CR_2"/>
</dbReference>
<keyword evidence="4" id="KW-0645">Protease</keyword>
<keyword evidence="14" id="KW-0325">Glycoprotein</keyword>
<evidence type="ECO:0000256" key="13">
    <source>
        <dbReference type="ARBA" id="ARBA00023157"/>
    </source>
</evidence>
<evidence type="ECO:0000313" key="20">
    <source>
        <dbReference type="EMBL" id="CAH3146804.1"/>
    </source>
</evidence>
<dbReference type="GO" id="GO:0046872">
    <property type="term" value="F:metal ion binding"/>
    <property type="evidence" value="ECO:0007669"/>
    <property type="project" value="UniProtKB-KW"/>
</dbReference>
<evidence type="ECO:0000256" key="10">
    <source>
        <dbReference type="ARBA" id="ARBA00022833"/>
    </source>
</evidence>
<evidence type="ECO:0000256" key="1">
    <source>
        <dbReference type="ARBA" id="ARBA00004498"/>
    </source>
</evidence>
<keyword evidence="5" id="KW-0165">Cleavage on pair of basic residues</keyword>
<dbReference type="InterPro" id="IPR013273">
    <property type="entry name" value="ADAMTS/ADAMTS-like"/>
</dbReference>
<feature type="binding site" evidence="16">
    <location>
        <position position="223"/>
    </location>
    <ligand>
        <name>Ca(2+)</name>
        <dbReference type="ChEBI" id="CHEBI:29108"/>
        <label>1</label>
    </ligand>
</feature>
<dbReference type="Pfam" id="PF19236">
    <property type="entry name" value="ADAMTS_CR_3"/>
    <property type="match status" value="2"/>
</dbReference>
<feature type="binding site" evidence="16">
    <location>
        <position position="307"/>
    </location>
    <ligand>
        <name>Ca(2+)</name>
        <dbReference type="ChEBI" id="CHEBI:29108"/>
        <label>2</label>
    </ligand>
</feature>
<feature type="binding site" evidence="16">
    <location>
        <position position="307"/>
    </location>
    <ligand>
        <name>Ca(2+)</name>
        <dbReference type="ChEBI" id="CHEBI:29108"/>
        <label>1</label>
    </ligand>
</feature>
<dbReference type="PROSITE" id="PS50215">
    <property type="entry name" value="ADAM_MEPRO"/>
    <property type="match status" value="2"/>
</dbReference>
<keyword evidence="11" id="KW-0482">Metalloprotease</keyword>
<keyword evidence="10 16" id="KW-0862">Zinc</keyword>
<dbReference type="InterPro" id="IPR006586">
    <property type="entry name" value="ADAM_Cys-rich"/>
</dbReference>
<dbReference type="EMBL" id="CALNXJ010000042">
    <property type="protein sequence ID" value="CAH3146804.1"/>
    <property type="molecule type" value="Genomic_DNA"/>
</dbReference>
<dbReference type="InterPro" id="IPR010294">
    <property type="entry name" value="ADAMTS_spacer1"/>
</dbReference>
<dbReference type="FunFam" id="2.20.100.10:FF:000001">
    <property type="entry name" value="semaphorin-5A isoform X1"/>
    <property type="match status" value="2"/>
</dbReference>
<dbReference type="GO" id="GO:0030198">
    <property type="term" value="P:extracellular matrix organization"/>
    <property type="evidence" value="ECO:0007669"/>
    <property type="project" value="InterPro"/>
</dbReference>
<dbReference type="GO" id="GO:0031012">
    <property type="term" value="C:extracellular matrix"/>
    <property type="evidence" value="ECO:0007669"/>
    <property type="project" value="TreeGrafter"/>
</dbReference>
<evidence type="ECO:0000256" key="4">
    <source>
        <dbReference type="ARBA" id="ARBA00022670"/>
    </source>
</evidence>
<reference evidence="20 21" key="1">
    <citation type="submission" date="2022-05" db="EMBL/GenBank/DDBJ databases">
        <authorList>
            <consortium name="Genoscope - CEA"/>
            <person name="William W."/>
        </authorList>
    </citation>
    <scope>NUCLEOTIDE SEQUENCE [LARGE SCALE GENOMIC DNA]</scope>
</reference>
<feature type="binding site" evidence="18">
    <location>
        <position position="1302"/>
    </location>
    <ligand>
        <name>Zn(2+)</name>
        <dbReference type="ChEBI" id="CHEBI:29105"/>
        <note>catalytic</note>
    </ligand>
</feature>
<dbReference type="Pfam" id="PF01562">
    <property type="entry name" value="Pep_M12B_propep"/>
    <property type="match status" value="2"/>
</dbReference>
<comment type="subcellular location">
    <subcellularLocation>
        <location evidence="1">Secreted</location>
        <location evidence="1">Extracellular space</location>
        <location evidence="1">Extracellular matrix</location>
    </subcellularLocation>
</comment>
<feature type="disulfide bond" evidence="17">
    <location>
        <begin position="481"/>
        <end position="492"/>
    </location>
</feature>
<keyword evidence="13 17" id="KW-1015">Disulfide bond</keyword>
<feature type="binding site" evidence="18">
    <location>
        <position position="1308"/>
    </location>
    <ligand>
        <name>Zn(2+)</name>
        <dbReference type="ChEBI" id="CHEBI:29105"/>
        <note>catalytic</note>
    </ligand>
</feature>
<dbReference type="SUPFAM" id="SSF55486">
    <property type="entry name" value="Metalloproteases ('zincins'), catalytic domain"/>
    <property type="match status" value="2"/>
</dbReference>
<feature type="disulfide bond" evidence="17">
    <location>
        <begin position="456"/>
        <end position="487"/>
    </location>
</feature>
<evidence type="ECO:0000256" key="18">
    <source>
        <dbReference type="PROSITE-ProRule" id="PRU00276"/>
    </source>
</evidence>
<evidence type="ECO:0000256" key="14">
    <source>
        <dbReference type="ARBA" id="ARBA00023180"/>
    </source>
</evidence>
<sequence length="1676" mass="186621">LVDVICSNLFKKHTFHDVHLHMADSELQKTFGVDSREKVPEYEVIAPYKSDDSGSFVDYVHHDGERTRRATSEPNFWYFKIEAFGRSLHLNVTKVMPKITAGAVVETVDHSGKSTYKEVPRGVHYTGHVTSEPESLVAISGNKGLSGIIQTLQDTLYIRPLSQNLVEKNQLQHGLPHIIYRRSINQDLTPDFHISNSDWMPFERTKPGLLRRKKRQTPHKFLEMALIADNFVISAYGEEETTYHLLSIAHILSRLFHDSSIGPIKITPVIVRLVLKNDGFGYNSSASRGKRISAMERWARKNFPESDDDPAHADVVVLITRSVGSTCRSYFGAALSNDIGLGSAIVVAHEIAHTMSVGHDGSGAAASCENNKNIMASTIPSGPGSMKWSACSRERFQDFLSQRSDCLDDIPRVSNITKTPKEFYGKLPGQVVDRDGQCRMIHSKAYYACPQRKTNCGELGCTRDGYRCLLSSTSPADGTRCGVRHWCINGQCVDDGSRIIRGRWSNWSGFSNCTRPCGGGVQHRSRTCTNPPPKNGGRNCIGPTVGHWKVCNPQPCPAGSKTFRQLQCEAIDPEYHAFYTADHCSLVCRKKLNAFPQRRDVENGTRCFSDPTIPDVCIQGKCRRVSCGNELDSEIRRDRCGVCGGDSSTCKFVRKKWEEKCPGFGPGKACTIFEVPIGSMSIFVEQDSADKNLLGIKNKEGKYAIPVPTWSRTVYAAGTKIHYYHEKDYDINTITIPGPTTEDLTVVFVSAGYSHTGVWYELYDPTISSNIGADDVEWNVTDWGECSWKCAKGKQSRRVLCTRKDDGSYVEDKVCLKKSRKPAEEQYCNTHPCDPHWYSSEWSSCSRTCGKGVQKRKVHCRRKLTQWKFEILPDSSCRGAKPSGGTQRSCNEIICQAEWKTTAWSQCSSTCRGGTKKRGLVCKRRNDRGELVKVPEILCHHAPKPSPTTKDCNTNVPCPTFARTTHRNTLHHHMTENDLKYFFGVDNHSEVPEYDVTTPYQLNENFKGFGRRQRRAEESRENIFYKVKAFGRELHLNLTLNKKLMSPDLVAETIYADGTISYSPPPPNNYYLGNVMSDPYSMAAVSDNGGLTGMLKLASDTLFIHPLPTHLAKRAASSEVKTPHLIYKRSLPVEFDPHDMRKGITLNIPDSLEVQDKGNLTIKTMEAALMLEAASAATLETEKHDPKEFLLLLGNTISGLFMDPSIGEIRIYYKVTRIIVIDKKVFGAEFSESKTQWLSKFAKYIKSHQTGREDVFSLVYSMKSGLGGLAPFKTICNGRATENVNNMVGLQTALIVTHETGHNMGVDHDETDECPSNTYIMSAVLPGGSKAETWSNCSMRVIQELLRSSKSNCLNEEAEDGERTVVYEKIDEGGPDKREVSIRVARDITETIDPSELYANNFVLKLPGEIMNGDDQCVLQYGLDFRQCSRFAAECGKLWCTPNGYWCDTRAAPALDGTPCGSRNWCIKGVCVDNGRPQVDGWWSEWSDFTPCTRTCGGGVQHRTRSCTNPPPSNGGKKCQGDSIGHWRICEISPCPGSVTNTYRDEQCAKKLEGSSAYYHGGPCDLYCRLGYTVKGYGKVLDGTRCSKDPAIFDVCIGASCKAAGCDQVLGSNVRIDRCDVCGGNGNTCKHVVDKYMKQWNQTGKENADTIYDLPPGTMSASFIEVAATYNKIGKY</sequence>
<evidence type="ECO:0000256" key="11">
    <source>
        <dbReference type="ARBA" id="ARBA00023049"/>
    </source>
</evidence>
<comment type="caution">
    <text evidence="20">The sequence shown here is derived from an EMBL/GenBank/DDBJ whole genome shotgun (WGS) entry which is preliminary data.</text>
</comment>
<feature type="disulfide bond" evidence="17">
    <location>
        <begin position="449"/>
        <end position="468"/>
    </location>
</feature>
<dbReference type="InterPro" id="IPR002870">
    <property type="entry name" value="Peptidase_M12B_N"/>
</dbReference>
<feature type="active site" evidence="18">
    <location>
        <position position="1299"/>
    </location>
</feature>
<feature type="disulfide bond" evidence="17">
    <location>
        <begin position="528"/>
        <end position="540"/>
    </location>
</feature>
<proteinExistence type="predicted"/>
<comment type="cofactor">
    <cofactor evidence="16">
        <name>Zn(2+)</name>
        <dbReference type="ChEBI" id="CHEBI:29105"/>
    </cofactor>
    <text evidence="16">Binds 1 zinc ion per subunit.</text>
</comment>
<dbReference type="PANTHER" id="PTHR13723:SF200">
    <property type="entry name" value="ADAM METALLOPEPTIDASE WITH THROMBOSPONDIN TYPE 1 MOTIF B, ISOFORM B"/>
    <property type="match status" value="1"/>
</dbReference>
<evidence type="ECO:0000256" key="17">
    <source>
        <dbReference type="PIRSR" id="PIRSR613273-3"/>
    </source>
</evidence>
<dbReference type="InterPro" id="IPR001590">
    <property type="entry name" value="Peptidase_M12B"/>
</dbReference>
<keyword evidence="6 16" id="KW-0479">Metal-binding</keyword>
<dbReference type="Pfam" id="PF17771">
    <property type="entry name" value="ADAMTS_CR_2"/>
    <property type="match status" value="2"/>
</dbReference>
<evidence type="ECO:0000256" key="12">
    <source>
        <dbReference type="ARBA" id="ARBA00023145"/>
    </source>
</evidence>
<dbReference type="Pfam" id="PF01421">
    <property type="entry name" value="Reprolysin"/>
    <property type="match status" value="2"/>
</dbReference>
<dbReference type="Pfam" id="PF19030">
    <property type="entry name" value="TSP1_ADAMTS"/>
    <property type="match status" value="3"/>
</dbReference>
<dbReference type="Gene3D" id="3.40.390.10">
    <property type="entry name" value="Collagenase (Catalytic Domain)"/>
    <property type="match status" value="2"/>
</dbReference>
<dbReference type="PROSITE" id="PS50092">
    <property type="entry name" value="TSP1"/>
    <property type="match status" value="5"/>
</dbReference>
<dbReference type="Gene3D" id="2.20.100.10">
    <property type="entry name" value="Thrombospondin type-1 (TSP1) repeat"/>
    <property type="match status" value="5"/>
</dbReference>
<dbReference type="PANTHER" id="PTHR13723">
    <property type="entry name" value="ADAMTS A DISINTEGRIN AND METALLOPROTEASE WITH THROMBOSPONDIN MOTIFS PROTEASE"/>
    <property type="match status" value="1"/>
</dbReference>
<evidence type="ECO:0000256" key="9">
    <source>
        <dbReference type="ARBA" id="ARBA00022801"/>
    </source>
</evidence>
<protein>
    <recommendedName>
        <fullName evidence="19">Peptidase M12B domain-containing protein</fullName>
    </recommendedName>
</protein>
<keyword evidence="3" id="KW-0272">Extracellular matrix</keyword>